<name>A0A6P8C4Y0_PUNGR</name>
<dbReference type="GO" id="GO:0051707">
    <property type="term" value="P:response to other organism"/>
    <property type="evidence" value="ECO:0007669"/>
    <property type="project" value="UniProtKB-ARBA"/>
</dbReference>
<dbReference type="RefSeq" id="XP_031378572.1">
    <property type="nucleotide sequence ID" value="XM_031522712.1"/>
</dbReference>
<dbReference type="Gene3D" id="3.40.50.300">
    <property type="entry name" value="P-loop containing nucleotide triphosphate hydrolases"/>
    <property type="match status" value="1"/>
</dbReference>
<dbReference type="Proteomes" id="UP000515151">
    <property type="component" value="Chromosome 2"/>
</dbReference>
<dbReference type="Gene3D" id="1.10.8.430">
    <property type="entry name" value="Helical domain of apoptotic protease-activating factors"/>
    <property type="match status" value="1"/>
</dbReference>
<dbReference type="SMART" id="SM00382">
    <property type="entry name" value="AAA"/>
    <property type="match status" value="1"/>
</dbReference>
<dbReference type="SUPFAM" id="SSF52200">
    <property type="entry name" value="Toll/Interleukin receptor TIR domain"/>
    <property type="match status" value="1"/>
</dbReference>
<dbReference type="Pfam" id="PF00931">
    <property type="entry name" value="NB-ARC"/>
    <property type="match status" value="1"/>
</dbReference>
<keyword evidence="4" id="KW-0520">NAD</keyword>
<keyword evidence="3" id="KW-0611">Plant defense</keyword>
<dbReference type="Pfam" id="PF23282">
    <property type="entry name" value="WHD_ROQ1"/>
    <property type="match status" value="1"/>
</dbReference>
<dbReference type="GeneID" id="116193974"/>
<dbReference type="PRINTS" id="PR00364">
    <property type="entry name" value="DISEASERSIST"/>
</dbReference>
<dbReference type="SUPFAM" id="SSF52540">
    <property type="entry name" value="P-loop containing nucleoside triphosphate hydrolases"/>
    <property type="match status" value="1"/>
</dbReference>
<dbReference type="PROSITE" id="PS50104">
    <property type="entry name" value="TIR"/>
    <property type="match status" value="1"/>
</dbReference>
<evidence type="ECO:0000256" key="4">
    <source>
        <dbReference type="ARBA" id="ARBA00023027"/>
    </source>
</evidence>
<evidence type="ECO:0000256" key="1">
    <source>
        <dbReference type="ARBA" id="ARBA00022614"/>
    </source>
</evidence>
<gene>
    <name evidence="7" type="primary">LOC116193974</name>
</gene>
<keyword evidence="6" id="KW-1185">Reference proteome</keyword>
<dbReference type="SUPFAM" id="SSF52058">
    <property type="entry name" value="L domain-like"/>
    <property type="match status" value="3"/>
</dbReference>
<dbReference type="FunFam" id="3.40.50.10140:FF:000007">
    <property type="entry name" value="Disease resistance protein (TIR-NBS-LRR class)"/>
    <property type="match status" value="1"/>
</dbReference>
<evidence type="ECO:0000256" key="2">
    <source>
        <dbReference type="ARBA" id="ARBA00022737"/>
    </source>
</evidence>
<dbReference type="InterPro" id="IPR058192">
    <property type="entry name" value="WHD_ROQ1-like"/>
</dbReference>
<dbReference type="InterPro" id="IPR042197">
    <property type="entry name" value="Apaf_helical"/>
</dbReference>
<dbReference type="Gene3D" id="3.40.50.10140">
    <property type="entry name" value="Toll/interleukin-1 receptor homology (TIR) domain"/>
    <property type="match status" value="1"/>
</dbReference>
<dbReference type="PANTHER" id="PTHR11017">
    <property type="entry name" value="LEUCINE-RICH REPEAT-CONTAINING PROTEIN"/>
    <property type="match status" value="1"/>
</dbReference>
<evidence type="ECO:0000259" key="5">
    <source>
        <dbReference type="PROSITE" id="PS50104"/>
    </source>
</evidence>
<evidence type="ECO:0000256" key="3">
    <source>
        <dbReference type="ARBA" id="ARBA00022821"/>
    </source>
</evidence>
<proteinExistence type="predicted"/>
<dbReference type="InterPro" id="IPR027417">
    <property type="entry name" value="P-loop_NTPase"/>
</dbReference>
<dbReference type="InterPro" id="IPR003593">
    <property type="entry name" value="AAA+_ATPase"/>
</dbReference>
<dbReference type="InterPro" id="IPR002182">
    <property type="entry name" value="NB-ARC"/>
</dbReference>
<evidence type="ECO:0000313" key="7">
    <source>
        <dbReference type="RefSeq" id="XP_031378572.1"/>
    </source>
</evidence>
<dbReference type="InterPro" id="IPR044974">
    <property type="entry name" value="Disease_R_plants"/>
</dbReference>
<dbReference type="GO" id="GO:0043531">
    <property type="term" value="F:ADP binding"/>
    <property type="evidence" value="ECO:0007669"/>
    <property type="project" value="InterPro"/>
</dbReference>
<organism evidence="6 7">
    <name type="scientific">Punica granatum</name>
    <name type="common">Pomegranate</name>
    <dbReference type="NCBI Taxonomy" id="22663"/>
    <lineage>
        <taxon>Eukaryota</taxon>
        <taxon>Viridiplantae</taxon>
        <taxon>Streptophyta</taxon>
        <taxon>Embryophyta</taxon>
        <taxon>Tracheophyta</taxon>
        <taxon>Spermatophyta</taxon>
        <taxon>Magnoliopsida</taxon>
        <taxon>eudicotyledons</taxon>
        <taxon>Gunneridae</taxon>
        <taxon>Pentapetalae</taxon>
        <taxon>rosids</taxon>
        <taxon>malvids</taxon>
        <taxon>Myrtales</taxon>
        <taxon>Lythraceae</taxon>
        <taxon>Punica</taxon>
    </lineage>
</organism>
<sequence>MAYYRAPSSSSSSASIPVPTGYDYEVFLSFRGPDTRATFTDHLYNVLKNAGIRVFRDDEELRKGEAIGSKLLKAMTQSKISIPIFSRGYARSKWCLEEAVQMVKCMEATEQVILPVFYDVTPNQVQYQTGDDYGLAFSDHTKNYSSDTVKEWRSALSALGKLKGWDLTVPNCVVLSPYRSILTKGVIWFIILPKTRSQGELVQEIVSEVWKQLNKPRLDVADHLVGLDDHVDEVMDLLDMGIEDVRIVGICGMGGVGKTAVAKFVCNQLMDQFEHCSFLSDIREKSLQPNGTESLQRQLVFDILRQKHKEIPNVDRGKSMLKGRLHNKKVLILLDDVDRSEQLSNLLSDLYYYAPGSRIIVTTRNLNVLDESRGDRIYRVTELNQDDAFLLFCKHAFRQNFPISEFADLSWQIAKATGGLPLAIEVIGSYLSAKLQEDVWREALDRLRKEPSVQDRLRISFDALNHDEREIFLDIACLYAGTDYRVLVLMWKACGFSPASTLQDLCQKSMVKIGDDKEVWMHDQIKDLGREIVHQENYGEPGERSRLWRHEDAIEVLEYEEGTSKVKAIRIDHGLEEAETRFRGQTFEKLTKLLCLELGDCNLEGNFQRRLHRLKWLSWHGHTPLNIPSDLHLRNLVVLNLSKSVVTTDWSGWSSVQVLKKLEVVNLTGCRQLTGTPQFSSFPPIKRLILDDCYALAVVHHSVGYLTTLESLSLKNCCSLERLPEELGSLTSLTELVVDGTLIQEIPASTGMACLKTLSAKWCKSLTRIPESIECLKKLQRLLLNHCRSLRDIPSSIGELQSLEELNLSHTSVWHLPYSVGNLINLRMLDISHSPVRTLPCFLGKLHKLEVLNASHCQSLAGSIPFELDSLPSLRILRLDHTGVTEIPSSIHGLFHLQTLDLRSCVLLRTLPELPFSLVNLKVTCRSPGSAFLTLSSFINLKQLEILGCIRLTEIPENIGGLSRLKELSIGDCPGIQSHPLLPSSLRCLRLSGLSSLESLPNLSNLGKLSSLSLTNCPRIVEIPGLKDIVSLRTLRVSGPLANLNALKNLTSLSYLSVDGCKFKRLPDLSELKGILHITVRQCRNLIEIQGFSSLRMLRSLSISDCTSLPMLTDLSGLKLLEMLNISGYKGMETLPDLSSLRKLKSLKLGGMEPTAFIHAIRELASLEIIDISSSRIQMLPDLSPLLELKQLKLHECQQLKQIPELTGLSSMEILDIYKCEAVVMLPNLSSLSKLEQLKLHCCKKILQIPRLIGLASLQILHIQGCGKIKLLPNLSSLSKLEQLKVRDCKQLKKIPPLTGMASLELLDIYRCGAIEVLPDLSSLRKLQQLKLRYCEQLQHIPGLTGLTSLEILEVSMCQALVMPEWTNRGREENIPGLSELASLKVLIISFCPGIVQLPNLSSLCNLMS</sequence>
<dbReference type="GO" id="GO:0007165">
    <property type="term" value="P:signal transduction"/>
    <property type="evidence" value="ECO:0007669"/>
    <property type="project" value="InterPro"/>
</dbReference>
<dbReference type="GO" id="GO:0006952">
    <property type="term" value="P:defense response"/>
    <property type="evidence" value="ECO:0007669"/>
    <property type="project" value="UniProtKB-KW"/>
</dbReference>
<dbReference type="SMART" id="SM00369">
    <property type="entry name" value="LRR_TYP"/>
    <property type="match status" value="5"/>
</dbReference>
<dbReference type="InterPro" id="IPR055414">
    <property type="entry name" value="LRR_R13L4/SHOC2-like"/>
</dbReference>
<dbReference type="InterPro" id="IPR000157">
    <property type="entry name" value="TIR_dom"/>
</dbReference>
<keyword evidence="1" id="KW-0433">Leucine-rich repeat</keyword>
<protein>
    <submittedName>
        <fullName evidence="7">TMV resistance protein N-like</fullName>
    </submittedName>
</protein>
<dbReference type="Gene3D" id="3.80.10.10">
    <property type="entry name" value="Ribonuclease Inhibitor"/>
    <property type="match status" value="4"/>
</dbReference>
<dbReference type="InterPro" id="IPR003591">
    <property type="entry name" value="Leu-rich_rpt_typical-subtyp"/>
</dbReference>
<dbReference type="Pfam" id="PF01582">
    <property type="entry name" value="TIR"/>
    <property type="match status" value="1"/>
</dbReference>
<feature type="domain" description="TIR" evidence="5">
    <location>
        <begin position="22"/>
        <end position="213"/>
    </location>
</feature>
<reference evidence="6" key="1">
    <citation type="journal article" date="2020" name="Plant Biotechnol. J.">
        <title>The pomegranate (Punica granatum L.) draft genome dissects genetic divergence between soft- and hard-seeded cultivars.</title>
        <authorList>
            <person name="Luo X."/>
            <person name="Li H."/>
            <person name="Wu Z."/>
            <person name="Yao W."/>
            <person name="Zhao P."/>
            <person name="Cao D."/>
            <person name="Yu H."/>
            <person name="Li K."/>
            <person name="Poudel K."/>
            <person name="Zhao D."/>
            <person name="Zhang F."/>
            <person name="Xia X."/>
            <person name="Chen L."/>
            <person name="Wang Q."/>
            <person name="Jing D."/>
            <person name="Cao S."/>
        </authorList>
    </citation>
    <scope>NUCLEOTIDE SEQUENCE [LARGE SCALE GENOMIC DNA]</scope>
    <source>
        <strain evidence="6">cv. Tunisia</strain>
    </source>
</reference>
<evidence type="ECO:0000313" key="6">
    <source>
        <dbReference type="Proteomes" id="UP000515151"/>
    </source>
</evidence>
<accession>A0A6P8C4Y0</accession>
<dbReference type="Pfam" id="PF23598">
    <property type="entry name" value="LRR_14"/>
    <property type="match status" value="1"/>
</dbReference>
<dbReference type="InterPro" id="IPR032675">
    <property type="entry name" value="LRR_dom_sf"/>
</dbReference>
<dbReference type="SMART" id="SM00255">
    <property type="entry name" value="TIR"/>
    <property type="match status" value="1"/>
</dbReference>
<keyword evidence="2" id="KW-0677">Repeat</keyword>
<dbReference type="PANTHER" id="PTHR11017:SF570">
    <property type="entry name" value="DISEASE RESISTANCE PROTEIN (TIR-NBS CLASS)-RELATED"/>
    <property type="match status" value="1"/>
</dbReference>
<reference evidence="7" key="2">
    <citation type="submission" date="2025-08" db="UniProtKB">
        <authorList>
            <consortium name="RefSeq"/>
        </authorList>
    </citation>
    <scope>IDENTIFICATION</scope>
    <source>
        <tissue evidence="7">Leaf</tissue>
    </source>
</reference>
<dbReference type="InterPro" id="IPR035897">
    <property type="entry name" value="Toll_tir_struct_dom_sf"/>
</dbReference>
<dbReference type="OrthoDB" id="2021138at2759"/>